<dbReference type="PROSITE" id="PS51471">
    <property type="entry name" value="FE2OG_OXY"/>
    <property type="match status" value="1"/>
</dbReference>
<proteinExistence type="predicted"/>
<dbReference type="eggNOG" id="KOG1591">
    <property type="taxonomic scope" value="Eukaryota"/>
</dbReference>
<evidence type="ECO:0008006" key="17">
    <source>
        <dbReference type="Google" id="ProtNLM"/>
    </source>
</evidence>
<name>A0A0D3KY98_EMIH1</name>
<evidence type="ECO:0000259" key="14">
    <source>
        <dbReference type="PROSITE" id="PS51670"/>
    </source>
</evidence>
<evidence type="ECO:0000256" key="2">
    <source>
        <dbReference type="ARBA" id="ARBA00004167"/>
    </source>
</evidence>
<keyword evidence="16" id="KW-1185">Reference proteome</keyword>
<dbReference type="HOGENOM" id="CLU_084619_0_0_1"/>
<dbReference type="Pfam" id="PF13640">
    <property type="entry name" value="2OG-FeII_Oxy_3"/>
    <property type="match status" value="1"/>
</dbReference>
<evidence type="ECO:0000256" key="7">
    <source>
        <dbReference type="ARBA" id="ARBA00022989"/>
    </source>
</evidence>
<evidence type="ECO:0000259" key="13">
    <source>
        <dbReference type="PROSITE" id="PS51471"/>
    </source>
</evidence>
<feature type="region of interest" description="Disordered" evidence="11">
    <location>
        <begin position="228"/>
        <end position="249"/>
    </location>
</feature>
<keyword evidence="12" id="KW-0732">Signal</keyword>
<evidence type="ECO:0000313" key="16">
    <source>
        <dbReference type="Proteomes" id="UP000013827"/>
    </source>
</evidence>
<dbReference type="InterPro" id="IPR044862">
    <property type="entry name" value="Pro_4_hyd_alph_FE2OG_OXY"/>
</dbReference>
<keyword evidence="10" id="KW-0472">Membrane</keyword>
<dbReference type="GO" id="GO:0005783">
    <property type="term" value="C:endoplasmic reticulum"/>
    <property type="evidence" value="ECO:0007669"/>
    <property type="project" value="TreeGrafter"/>
</dbReference>
<reference evidence="15" key="2">
    <citation type="submission" date="2024-10" db="UniProtKB">
        <authorList>
            <consortium name="EnsemblProtists"/>
        </authorList>
    </citation>
    <scope>IDENTIFICATION</scope>
</reference>
<dbReference type="PANTHER" id="PTHR10869">
    <property type="entry name" value="PROLYL 4-HYDROXYLASE ALPHA SUBUNIT"/>
    <property type="match status" value="1"/>
</dbReference>
<evidence type="ECO:0000256" key="5">
    <source>
        <dbReference type="ARBA" id="ARBA00022723"/>
    </source>
</evidence>
<evidence type="ECO:0000256" key="6">
    <source>
        <dbReference type="ARBA" id="ARBA00022964"/>
    </source>
</evidence>
<dbReference type="GeneID" id="17286004"/>
<dbReference type="InterPro" id="IPR003582">
    <property type="entry name" value="ShKT_dom"/>
</dbReference>
<dbReference type="KEGG" id="ehx:EMIHUDRAFT_222496"/>
<comment type="subcellular location">
    <subcellularLocation>
        <location evidence="3">Endomembrane system</location>
    </subcellularLocation>
    <subcellularLocation>
        <location evidence="2">Membrane</location>
        <topology evidence="2">Single-pass membrane protein</topology>
    </subcellularLocation>
</comment>
<dbReference type="PROSITE" id="PS51670">
    <property type="entry name" value="SHKT"/>
    <property type="match status" value="1"/>
</dbReference>
<dbReference type="GO" id="GO:0005506">
    <property type="term" value="F:iron ion binding"/>
    <property type="evidence" value="ECO:0007669"/>
    <property type="project" value="InterPro"/>
</dbReference>
<evidence type="ECO:0000256" key="4">
    <source>
        <dbReference type="ARBA" id="ARBA00022692"/>
    </source>
</evidence>
<keyword evidence="8" id="KW-0560">Oxidoreductase</keyword>
<dbReference type="GO" id="GO:0004656">
    <property type="term" value="F:procollagen-proline 4-dioxygenase activity"/>
    <property type="evidence" value="ECO:0007669"/>
    <property type="project" value="TreeGrafter"/>
</dbReference>
<feature type="chain" id="PRO_5044236755" description="Fe2OG dioxygenase domain-containing protein" evidence="12">
    <location>
        <begin position="16"/>
        <end position="287"/>
    </location>
</feature>
<feature type="domain" description="Fe2OG dioxygenase" evidence="13">
    <location>
        <begin position="159"/>
        <end position="263"/>
    </location>
</feature>
<dbReference type="InterPro" id="IPR045054">
    <property type="entry name" value="P4HA-like"/>
</dbReference>
<dbReference type="Proteomes" id="UP000013827">
    <property type="component" value="Unassembled WGS sequence"/>
</dbReference>
<comment type="cofactor">
    <cofactor evidence="1">
        <name>L-ascorbate</name>
        <dbReference type="ChEBI" id="CHEBI:38290"/>
    </cofactor>
</comment>
<dbReference type="SMART" id="SM00702">
    <property type="entry name" value="P4Hc"/>
    <property type="match status" value="1"/>
</dbReference>
<feature type="domain" description="ShKT" evidence="14">
    <location>
        <begin position="33"/>
        <end position="67"/>
    </location>
</feature>
<keyword evidence="7" id="KW-1133">Transmembrane helix</keyword>
<accession>A0A0D3KY98</accession>
<dbReference type="RefSeq" id="XP_005793162.1">
    <property type="nucleotide sequence ID" value="XM_005793105.1"/>
</dbReference>
<dbReference type="STRING" id="2903.R1DZ88"/>
<keyword evidence="6" id="KW-0223">Dioxygenase</keyword>
<sequence>MRPSLILILACPSHAFPRLVASGDAKDDDHRICADKDENCAGWAATGECEANPSFMLASCADSCTHCRQGRPGEMRSREERLKRRDNACDDLDDDCEARAAAGACHDGSDGLVRCPSSCRVCRFKRVVGEAFDCGSFSSQGSARRPALCVEEEVPHERYFEPFQILRYEPGQFYRVHHDQNCGLFTPQGARVYTFFMYLSTPERGGGTRFADIDETVPAVKGSAVLWPSVRNDDPDEDEPRTHHEGLPPDVGVKYAANVWVHNYDYRTPSANGCPFCYKNTRTKKIL</sequence>
<keyword evidence="4" id="KW-0812">Transmembrane</keyword>
<dbReference type="InterPro" id="IPR005123">
    <property type="entry name" value="Oxoglu/Fe-dep_dioxygenase_dom"/>
</dbReference>
<dbReference type="Gene3D" id="2.60.120.620">
    <property type="entry name" value="q2cbj1_9rhob like domain"/>
    <property type="match status" value="1"/>
</dbReference>
<dbReference type="PANTHER" id="PTHR10869:SF235">
    <property type="entry name" value="PROCOLLAGEN-PROLINE 4-DIOXYGENASE"/>
    <property type="match status" value="1"/>
</dbReference>
<keyword evidence="5" id="KW-0479">Metal-binding</keyword>
<dbReference type="GO" id="GO:0031418">
    <property type="term" value="F:L-ascorbic acid binding"/>
    <property type="evidence" value="ECO:0007669"/>
    <property type="project" value="InterPro"/>
</dbReference>
<dbReference type="InterPro" id="IPR006620">
    <property type="entry name" value="Pro_4_hyd_alph"/>
</dbReference>
<dbReference type="EnsemblProtists" id="EOD40733">
    <property type="protein sequence ID" value="EOD40733"/>
    <property type="gene ID" value="EMIHUDRAFT_222496"/>
</dbReference>
<evidence type="ECO:0000256" key="9">
    <source>
        <dbReference type="ARBA" id="ARBA00023004"/>
    </source>
</evidence>
<protein>
    <recommendedName>
        <fullName evidence="17">Fe2OG dioxygenase domain-containing protein</fullName>
    </recommendedName>
</protein>
<dbReference type="SMART" id="SM00254">
    <property type="entry name" value="ShKT"/>
    <property type="match status" value="2"/>
</dbReference>
<evidence type="ECO:0000256" key="8">
    <source>
        <dbReference type="ARBA" id="ARBA00023002"/>
    </source>
</evidence>
<reference evidence="16" key="1">
    <citation type="journal article" date="2013" name="Nature">
        <title>Pan genome of the phytoplankton Emiliania underpins its global distribution.</title>
        <authorList>
            <person name="Read B.A."/>
            <person name="Kegel J."/>
            <person name="Klute M.J."/>
            <person name="Kuo A."/>
            <person name="Lefebvre S.C."/>
            <person name="Maumus F."/>
            <person name="Mayer C."/>
            <person name="Miller J."/>
            <person name="Monier A."/>
            <person name="Salamov A."/>
            <person name="Young J."/>
            <person name="Aguilar M."/>
            <person name="Claverie J.M."/>
            <person name="Frickenhaus S."/>
            <person name="Gonzalez K."/>
            <person name="Herman E.K."/>
            <person name="Lin Y.C."/>
            <person name="Napier J."/>
            <person name="Ogata H."/>
            <person name="Sarno A.F."/>
            <person name="Shmutz J."/>
            <person name="Schroeder D."/>
            <person name="de Vargas C."/>
            <person name="Verret F."/>
            <person name="von Dassow P."/>
            <person name="Valentin K."/>
            <person name="Van de Peer Y."/>
            <person name="Wheeler G."/>
            <person name="Dacks J.B."/>
            <person name="Delwiche C.F."/>
            <person name="Dyhrman S.T."/>
            <person name="Glockner G."/>
            <person name="John U."/>
            <person name="Richards T."/>
            <person name="Worden A.Z."/>
            <person name="Zhang X."/>
            <person name="Grigoriev I.V."/>
            <person name="Allen A.E."/>
            <person name="Bidle K."/>
            <person name="Borodovsky M."/>
            <person name="Bowler C."/>
            <person name="Brownlee C."/>
            <person name="Cock J.M."/>
            <person name="Elias M."/>
            <person name="Gladyshev V.N."/>
            <person name="Groth M."/>
            <person name="Guda C."/>
            <person name="Hadaegh A."/>
            <person name="Iglesias-Rodriguez M.D."/>
            <person name="Jenkins J."/>
            <person name="Jones B.M."/>
            <person name="Lawson T."/>
            <person name="Leese F."/>
            <person name="Lindquist E."/>
            <person name="Lobanov A."/>
            <person name="Lomsadze A."/>
            <person name="Malik S.B."/>
            <person name="Marsh M.E."/>
            <person name="Mackinder L."/>
            <person name="Mock T."/>
            <person name="Mueller-Roeber B."/>
            <person name="Pagarete A."/>
            <person name="Parker M."/>
            <person name="Probert I."/>
            <person name="Quesneville H."/>
            <person name="Raines C."/>
            <person name="Rensing S.A."/>
            <person name="Riano-Pachon D.M."/>
            <person name="Richier S."/>
            <person name="Rokitta S."/>
            <person name="Shiraiwa Y."/>
            <person name="Soanes D.M."/>
            <person name="van der Giezen M."/>
            <person name="Wahlund T.M."/>
            <person name="Williams B."/>
            <person name="Wilson W."/>
            <person name="Wolfe G."/>
            <person name="Wurch L.L."/>
        </authorList>
    </citation>
    <scope>NUCLEOTIDE SEQUENCE</scope>
</reference>
<dbReference type="PaxDb" id="2903-EOD40733"/>
<evidence type="ECO:0000256" key="10">
    <source>
        <dbReference type="ARBA" id="ARBA00023136"/>
    </source>
</evidence>
<evidence type="ECO:0000313" key="15">
    <source>
        <dbReference type="EnsemblProtists" id="EOD40733"/>
    </source>
</evidence>
<dbReference type="Pfam" id="PF01549">
    <property type="entry name" value="ShK"/>
    <property type="match status" value="2"/>
</dbReference>
<evidence type="ECO:0000256" key="3">
    <source>
        <dbReference type="ARBA" id="ARBA00004308"/>
    </source>
</evidence>
<evidence type="ECO:0000256" key="1">
    <source>
        <dbReference type="ARBA" id="ARBA00001961"/>
    </source>
</evidence>
<keyword evidence="9" id="KW-0408">Iron</keyword>
<dbReference type="AlphaFoldDB" id="A0A0D3KY98"/>
<organism evidence="15 16">
    <name type="scientific">Emiliania huxleyi (strain CCMP1516)</name>
    <dbReference type="NCBI Taxonomy" id="280463"/>
    <lineage>
        <taxon>Eukaryota</taxon>
        <taxon>Haptista</taxon>
        <taxon>Haptophyta</taxon>
        <taxon>Prymnesiophyceae</taxon>
        <taxon>Isochrysidales</taxon>
        <taxon>Noelaerhabdaceae</taxon>
        <taxon>Emiliania</taxon>
    </lineage>
</organism>
<dbReference type="GO" id="GO:0016020">
    <property type="term" value="C:membrane"/>
    <property type="evidence" value="ECO:0007669"/>
    <property type="project" value="UniProtKB-SubCell"/>
</dbReference>
<evidence type="ECO:0000256" key="11">
    <source>
        <dbReference type="SAM" id="MobiDB-lite"/>
    </source>
</evidence>
<evidence type="ECO:0000256" key="12">
    <source>
        <dbReference type="SAM" id="SignalP"/>
    </source>
</evidence>
<feature type="signal peptide" evidence="12">
    <location>
        <begin position="1"/>
        <end position="15"/>
    </location>
</feature>